<evidence type="ECO:0000313" key="2">
    <source>
        <dbReference type="EMBL" id="SFW64276.1"/>
    </source>
</evidence>
<gene>
    <name evidence="2" type="ORF">SAMN05661012_03158</name>
    <name evidence="3" type="ORF">SR876_12920</name>
</gene>
<proteinExistence type="predicted"/>
<dbReference type="Proteomes" id="UP001326715">
    <property type="component" value="Chromosome"/>
</dbReference>
<dbReference type="InterPro" id="IPR029062">
    <property type="entry name" value="Class_I_gatase-like"/>
</dbReference>
<feature type="chain" id="PRO_5009667327" description="Beta-galactosidase trimerisation domain-containing protein" evidence="1">
    <location>
        <begin position="21"/>
        <end position="700"/>
    </location>
</feature>
<protein>
    <recommendedName>
        <fullName evidence="6">Beta-galactosidase trimerisation domain-containing protein</fullName>
    </recommendedName>
</protein>
<keyword evidence="5" id="KW-1185">Reference proteome</keyword>
<dbReference type="EMBL" id="FPIZ01000009">
    <property type="protein sequence ID" value="SFW64276.1"/>
    <property type="molecule type" value="Genomic_DNA"/>
</dbReference>
<evidence type="ECO:0000313" key="5">
    <source>
        <dbReference type="Proteomes" id="UP001326715"/>
    </source>
</evidence>
<name>A0A1K1QX57_9BACT</name>
<evidence type="ECO:0000313" key="4">
    <source>
        <dbReference type="Proteomes" id="UP000183788"/>
    </source>
</evidence>
<accession>A0A1K1QX57</accession>
<evidence type="ECO:0000256" key="1">
    <source>
        <dbReference type="SAM" id="SignalP"/>
    </source>
</evidence>
<dbReference type="Gene3D" id="3.40.50.880">
    <property type="match status" value="1"/>
</dbReference>
<reference evidence="3 5" key="2">
    <citation type="submission" date="2023-11" db="EMBL/GenBank/DDBJ databases">
        <title>MicrobeMod: A computational toolkit for identifying prokaryotic methylation and restriction-modification with nanopore sequencing.</title>
        <authorList>
            <person name="Crits-Christoph A."/>
            <person name="Kang S.C."/>
            <person name="Lee H."/>
            <person name="Ostrov N."/>
        </authorList>
    </citation>
    <scope>NUCLEOTIDE SEQUENCE [LARGE SCALE GENOMIC DNA]</scope>
    <source>
        <strain evidence="3 5">ATCC 23090</strain>
    </source>
</reference>
<sequence>MTTKNSFLAALLLLAMPAFAQKEKTSFQIAEKWRPEYDVRADVAIMYGMDSTFHTRAQSWKEKGYTIQFMTGIAWGEYQDYFRGNFDGKTHFDEGQKDVSGNIIWHGPEVPYIVPTETYINYIKSHVKKAIDEGVTAIYLEEPEFWAFGGYEEPFKKAWQDYYGFAWMPQDATAEATYLSSKLKYQLFFNALKEVFLYVKDYSKGKVRCFVPTHSLLNYASWHIVSPEASLAQLPGMDGYIAQVWTGTSRVPNYFNGVRKERVFENAYLEYNTLYSMIAPTKKQVYFLTDPIEDGVRSWDDYKVNYQATFTAKLLYPQVDQYEVMPWPNRIYLGKFRMAGSDEAQPISPAYATQMQVMVNSLNDMPLSDNKVSGTTGIGILLGNSIMFQRFPTHKGYEDPQLSNWYGMVLPLLKRGIPVQTIHMENLGFADALKDIRVLIMSYADMKPFAAGVHEQLAAWVRRGGVLVYEGRDDDPFQEVQEWWNTKGNHYKAASEDLFKQLGITATEGVAHPVGRGTVYVVRKDPKEQVMEAGQDQAFVDLIKAAYVRGGGKNWKMKNSFYLERGPFTIAAVMDENADTTALTIKEPLIDLFDPALPVLAQKVIKPGEQAYLYALKRRPVGKPAVLCAAARVTAINLSGRKFSFTATGPLLTNNVMRVSLPAQPVNVTSGIVQVWDNTSKTLLLKFPNSPDGVKVEITY</sequence>
<organism evidence="2 4">
    <name type="scientific">Chitinophaga sancti</name>
    <dbReference type="NCBI Taxonomy" id="1004"/>
    <lineage>
        <taxon>Bacteria</taxon>
        <taxon>Pseudomonadati</taxon>
        <taxon>Bacteroidota</taxon>
        <taxon>Chitinophagia</taxon>
        <taxon>Chitinophagales</taxon>
        <taxon>Chitinophagaceae</taxon>
        <taxon>Chitinophaga</taxon>
    </lineage>
</organism>
<reference evidence="2 4" key="1">
    <citation type="submission" date="2016-11" db="EMBL/GenBank/DDBJ databases">
        <authorList>
            <person name="Jaros S."/>
            <person name="Januszkiewicz K."/>
            <person name="Wedrychowicz H."/>
        </authorList>
    </citation>
    <scope>NUCLEOTIDE SEQUENCE [LARGE SCALE GENOMIC DNA]</scope>
    <source>
        <strain evidence="2 4">DSM 784</strain>
    </source>
</reference>
<dbReference type="EMBL" id="CP140154">
    <property type="protein sequence ID" value="WQG92410.1"/>
    <property type="molecule type" value="Genomic_DNA"/>
</dbReference>
<feature type="signal peptide" evidence="1">
    <location>
        <begin position="1"/>
        <end position="20"/>
    </location>
</feature>
<dbReference type="AlphaFoldDB" id="A0A1K1QX57"/>
<keyword evidence="1" id="KW-0732">Signal</keyword>
<evidence type="ECO:0008006" key="6">
    <source>
        <dbReference type="Google" id="ProtNLM"/>
    </source>
</evidence>
<dbReference type="Proteomes" id="UP000183788">
    <property type="component" value="Unassembled WGS sequence"/>
</dbReference>
<dbReference type="OrthoDB" id="605164at2"/>
<evidence type="ECO:0000313" key="3">
    <source>
        <dbReference type="EMBL" id="WQG92410.1"/>
    </source>
</evidence>
<dbReference type="RefSeq" id="WP_072362070.1">
    <property type="nucleotide sequence ID" value="NZ_CBHWAX010000007.1"/>
</dbReference>
<dbReference type="STRING" id="1004.SAMN05661012_03158"/>